<feature type="binding site" evidence="10">
    <location>
        <position position="123"/>
    </location>
    <ligand>
        <name>Zn(2+)</name>
        <dbReference type="ChEBI" id="CHEBI:29105"/>
        <note>catalytic</note>
    </ligand>
</feature>
<dbReference type="NCBIfam" id="TIGR00559">
    <property type="entry name" value="pdxJ"/>
    <property type="match status" value="1"/>
</dbReference>
<evidence type="ECO:0000256" key="5">
    <source>
        <dbReference type="ARBA" id="ARBA00022723"/>
    </source>
</evidence>
<comment type="pathway">
    <text evidence="11">Cofactor biosynthesis; pyridoxine 5'-phosphate biosynthesis; pyridoxine 5'-phosphate from D-erythrose 4-phosphate: step 5/5.</text>
</comment>
<feature type="binding site" evidence="11">
    <location>
        <position position="251"/>
    </location>
    <ligand>
        <name>1-deoxy-D-xylulose 5-phosphate</name>
        <dbReference type="ChEBI" id="CHEBI:57792"/>
    </ligand>
</feature>
<feature type="active site" description="Proton acceptor" evidence="11">
    <location>
        <position position="221"/>
    </location>
</feature>
<dbReference type="GO" id="GO:0006364">
    <property type="term" value="P:rRNA processing"/>
    <property type="evidence" value="ECO:0007669"/>
    <property type="project" value="UniProtKB-UniRule"/>
</dbReference>
<dbReference type="CDD" id="cd00003">
    <property type="entry name" value="PNPsynthase"/>
    <property type="match status" value="1"/>
</dbReference>
<dbReference type="GO" id="GO:0008615">
    <property type="term" value="P:pyridoxine biosynthetic process"/>
    <property type="evidence" value="ECO:0007669"/>
    <property type="project" value="UniProtKB-UniRule"/>
</dbReference>
<evidence type="ECO:0000256" key="2">
    <source>
        <dbReference type="ARBA" id="ARBA00022490"/>
    </source>
</evidence>
<dbReference type="GO" id="GO:0033856">
    <property type="term" value="F:pyridoxine 5'-phosphate synthase activity"/>
    <property type="evidence" value="ECO:0007669"/>
    <property type="project" value="UniProtKB-UniRule"/>
</dbReference>
<comment type="catalytic activity">
    <reaction evidence="11">
        <text>3-amino-2-oxopropyl phosphate + 1-deoxy-D-xylulose 5-phosphate = pyridoxine 5'-phosphate + phosphate + 2 H2O + H(+)</text>
        <dbReference type="Rhea" id="RHEA:15265"/>
        <dbReference type="ChEBI" id="CHEBI:15377"/>
        <dbReference type="ChEBI" id="CHEBI:15378"/>
        <dbReference type="ChEBI" id="CHEBI:43474"/>
        <dbReference type="ChEBI" id="CHEBI:57279"/>
        <dbReference type="ChEBI" id="CHEBI:57792"/>
        <dbReference type="ChEBI" id="CHEBI:58589"/>
        <dbReference type="EC" id="2.6.99.2"/>
    </reaction>
</comment>
<keyword evidence="10" id="KW-0690">Ribosome biogenesis</keyword>
<feature type="site" description="Transition state stabilizer" evidence="11">
    <location>
        <position position="302"/>
    </location>
</feature>
<keyword evidence="10" id="KW-0698">rRNA processing</keyword>
<dbReference type="InterPro" id="IPR020549">
    <property type="entry name" value="YbeY_CS"/>
</dbReference>
<keyword evidence="8 10" id="KW-0862">Zinc</keyword>
<dbReference type="AlphaFoldDB" id="A0A915XK73"/>
<feature type="active site" description="Proton donor" evidence="11">
    <location>
        <position position="342"/>
    </location>
</feature>
<sequence>MPVHIQSHHPAPISTALLARRTRWLLRELGCEGKSLSIILVDDETMAGYNAHYRHRTGPTNVLAFAAGGEELPPGLAPADELGDIIISVDTASREATQTGTTLHQRLTRLIVHGLLHLLGWDHERSESEAEAMWDRELQLIHQLHESRSDTMPHLAINVDHVATVRQARGIDEPDPVLAAGICELAGASGIVVHLREDRRHIQDRDVWLLRQTVKTKLNLEMAASKEIIGIALDIKPDMITLVPEKRQELTTEGGLDVIGNEKKIRKCIAKMEKAGIPVSLFIDPDAVQIEAAVDVGATFVELHTGRYCDATTEKERDREFRLIEESAELAFASGLRVNAGHGLDYLTTPRIAALDTIEELSIGHAIITRAVFVGLDQAVREMLERIRPPFPKH</sequence>
<dbReference type="InterPro" id="IPR004569">
    <property type="entry name" value="PyrdxlP_synth_PdxJ"/>
</dbReference>
<feature type="binding site" evidence="11">
    <location>
        <begin position="160"/>
        <end position="161"/>
    </location>
    <ligand>
        <name>1-deoxy-D-xylulose 5-phosphate</name>
        <dbReference type="ChEBI" id="CHEBI:57792"/>
    </ligand>
</feature>
<organism evidence="12 13">
    <name type="scientific">Desulfolithobacter dissulfuricans</name>
    <dbReference type="NCBI Taxonomy" id="2795293"/>
    <lineage>
        <taxon>Bacteria</taxon>
        <taxon>Pseudomonadati</taxon>
        <taxon>Thermodesulfobacteriota</taxon>
        <taxon>Desulfobulbia</taxon>
        <taxon>Desulfobulbales</taxon>
        <taxon>Desulfobulbaceae</taxon>
        <taxon>Desulfolithobacter</taxon>
    </lineage>
</organism>
<comment type="cofactor">
    <cofactor evidence="10">
        <name>Zn(2+)</name>
        <dbReference type="ChEBI" id="CHEBI:29105"/>
    </cofactor>
    <text evidence="10">Binds 1 zinc ion.</text>
</comment>
<evidence type="ECO:0000256" key="6">
    <source>
        <dbReference type="ARBA" id="ARBA00022759"/>
    </source>
</evidence>
<dbReference type="GO" id="GO:0008270">
    <property type="term" value="F:zinc ion binding"/>
    <property type="evidence" value="ECO:0007669"/>
    <property type="project" value="UniProtKB-UniRule"/>
</dbReference>
<dbReference type="Gene3D" id="3.40.390.30">
    <property type="entry name" value="Metalloproteases ('zincins'), catalytic domain"/>
    <property type="match status" value="1"/>
</dbReference>
<dbReference type="GO" id="GO:0004222">
    <property type="term" value="F:metalloendopeptidase activity"/>
    <property type="evidence" value="ECO:0007669"/>
    <property type="project" value="InterPro"/>
</dbReference>
<evidence type="ECO:0000256" key="3">
    <source>
        <dbReference type="ARBA" id="ARBA00022679"/>
    </source>
</evidence>
<feature type="active site" description="Proton acceptor" evidence="11">
    <location>
        <position position="194"/>
    </location>
</feature>
<comment type="similarity">
    <text evidence="1 10">Belongs to the endoribonuclease YbeY family.</text>
</comment>
<dbReference type="NCBIfam" id="NF003627">
    <property type="entry name" value="PRK05265.1-5"/>
    <property type="match status" value="1"/>
</dbReference>
<proteinExistence type="inferred from homology"/>
<keyword evidence="7 10" id="KW-0378">Hydrolase</keyword>
<comment type="function">
    <text evidence="11">Catalyzes the complicated ring closure reaction between the two acyclic compounds 1-deoxy-D-xylulose-5-phosphate (DXP) and 3-amino-2-oxopropyl phosphate (1-amino-acetone-3-phosphate or AAP) to form pyridoxine 5'-phosphate (PNP) and inorganic phosphate.</text>
</comment>
<feature type="binding site" evidence="10">
    <location>
        <position position="113"/>
    </location>
    <ligand>
        <name>Zn(2+)</name>
        <dbReference type="ChEBI" id="CHEBI:29105"/>
        <note>catalytic</note>
    </ligand>
</feature>
<feature type="binding site" evidence="11">
    <location>
        <position position="201"/>
    </location>
    <ligand>
        <name>1-deoxy-D-xylulose 5-phosphate</name>
        <dbReference type="ChEBI" id="CHEBI:57792"/>
    </ligand>
</feature>
<dbReference type="InterPro" id="IPR023091">
    <property type="entry name" value="MetalPrtase_cat_dom_sf_prd"/>
</dbReference>
<comment type="subunit">
    <text evidence="11">Homooctamer; tetramer of dimers.</text>
</comment>
<dbReference type="HAMAP" id="MF_00279">
    <property type="entry name" value="PdxJ"/>
    <property type="match status" value="1"/>
</dbReference>
<evidence type="ECO:0000256" key="7">
    <source>
        <dbReference type="ARBA" id="ARBA00022801"/>
    </source>
</evidence>
<comment type="function">
    <text evidence="10">Single strand-specific metallo-endoribonuclease involved in late-stage 70S ribosome quality control and in maturation of the 3' terminus of the 16S rRNA.</text>
</comment>
<dbReference type="EC" id="3.1.-.-" evidence="10"/>
<dbReference type="NCBIfam" id="NF003625">
    <property type="entry name" value="PRK05265.1-3"/>
    <property type="match status" value="1"/>
</dbReference>
<keyword evidence="5 10" id="KW-0479">Metal-binding</keyword>
<dbReference type="PANTHER" id="PTHR30456:SF0">
    <property type="entry name" value="PYRIDOXINE 5'-PHOSPHATE SYNTHASE"/>
    <property type="match status" value="1"/>
</dbReference>
<dbReference type="Proteomes" id="UP001063350">
    <property type="component" value="Chromosome"/>
</dbReference>
<dbReference type="KEGG" id="ddu:GF1_11790"/>
<evidence type="ECO:0000256" key="8">
    <source>
        <dbReference type="ARBA" id="ARBA00022833"/>
    </source>
</evidence>
<gene>
    <name evidence="10" type="primary">ybeY</name>
    <name evidence="11" type="synonym">pdxJ</name>
    <name evidence="12" type="ORF">GF1_11790</name>
</gene>
<evidence type="ECO:0000313" key="12">
    <source>
        <dbReference type="EMBL" id="BCO08803.1"/>
    </source>
</evidence>
<dbReference type="EMBL" id="AP024233">
    <property type="protein sequence ID" value="BCO08803.1"/>
    <property type="molecule type" value="Genomic_DNA"/>
</dbReference>
<keyword evidence="2 10" id="KW-0963">Cytoplasm</keyword>
<reference evidence="12" key="1">
    <citation type="submission" date="2020-12" db="EMBL/GenBank/DDBJ databases">
        <title>Desulfobium dissulfuricans gen. nov., sp. nov., a novel mesophilic, sulfate-reducing bacterium isolated from a deep-sea hydrothermal vent.</title>
        <authorList>
            <person name="Hashimoto Y."/>
            <person name="Tame A."/>
            <person name="Sawayama S."/>
            <person name="Miyazaki J."/>
            <person name="Takai K."/>
            <person name="Nakagawa S."/>
        </authorList>
    </citation>
    <scope>NUCLEOTIDE SEQUENCE</scope>
    <source>
        <strain evidence="12">GF1</strain>
    </source>
</reference>
<evidence type="ECO:0000256" key="10">
    <source>
        <dbReference type="HAMAP-Rule" id="MF_00009"/>
    </source>
</evidence>
<dbReference type="InterPro" id="IPR036130">
    <property type="entry name" value="Pyridoxine-5'_phos_synth"/>
</dbReference>
<dbReference type="GO" id="GO:0004521">
    <property type="term" value="F:RNA endonuclease activity"/>
    <property type="evidence" value="ECO:0007669"/>
    <property type="project" value="UniProtKB-UniRule"/>
</dbReference>
<name>A0A915XK73_9BACT</name>
<dbReference type="Gene3D" id="3.20.20.70">
    <property type="entry name" value="Aldolase class I"/>
    <property type="match status" value="1"/>
</dbReference>
<feature type="binding site" evidence="11">
    <location>
        <position position="196"/>
    </location>
    <ligand>
        <name>1-deoxy-D-xylulose 5-phosphate</name>
        <dbReference type="ChEBI" id="CHEBI:57792"/>
    </ligand>
</feature>
<feature type="binding site" evidence="11">
    <location>
        <position position="169"/>
    </location>
    <ligand>
        <name>3-amino-2-oxopropyl phosphate</name>
        <dbReference type="ChEBI" id="CHEBI:57279"/>
    </ligand>
</feature>
<dbReference type="SUPFAM" id="SSF55486">
    <property type="entry name" value="Metalloproteases ('zincins'), catalytic domain"/>
    <property type="match status" value="1"/>
</dbReference>
<comment type="subcellular location">
    <subcellularLocation>
        <location evidence="10">Cytoplasm</location>
    </subcellularLocation>
</comment>
<dbReference type="HAMAP" id="MF_00009">
    <property type="entry name" value="Endoribonucl_YbeY"/>
    <property type="match status" value="1"/>
</dbReference>
<protein>
    <recommendedName>
        <fullName evidence="10 11">Multifunctional fusion protein</fullName>
    </recommendedName>
    <domain>
        <recommendedName>
            <fullName evidence="11">Pyridoxine 5'-phosphate synthase</fullName>
            <shortName evidence="11">PNP synthase</shortName>
            <ecNumber evidence="11">2.6.99.2</ecNumber>
        </recommendedName>
    </domain>
    <domain>
        <recommendedName>
            <fullName evidence="10">Endoribonuclease YbeY</fullName>
            <ecNumber evidence="10">3.1.-.-</ecNumber>
        </recommendedName>
    </domain>
</protein>
<feature type="binding site" evidence="11">
    <location>
        <position position="343"/>
    </location>
    <ligand>
        <name>3-amino-2-oxopropyl phosphate</name>
        <dbReference type="ChEBI" id="CHEBI:57279"/>
    </ligand>
</feature>
<dbReference type="GO" id="GO:0005829">
    <property type="term" value="C:cytosol"/>
    <property type="evidence" value="ECO:0007669"/>
    <property type="project" value="TreeGrafter"/>
</dbReference>
<keyword evidence="4 10" id="KW-0540">Nuclease</keyword>
<keyword evidence="13" id="KW-1185">Reference proteome</keyword>
<keyword evidence="6 10" id="KW-0255">Endonuclease</keyword>
<evidence type="ECO:0000256" key="4">
    <source>
        <dbReference type="ARBA" id="ARBA00022722"/>
    </source>
</evidence>
<evidence type="ECO:0000256" key="1">
    <source>
        <dbReference type="ARBA" id="ARBA00010875"/>
    </source>
</evidence>
<dbReference type="InterPro" id="IPR013785">
    <property type="entry name" value="Aldolase_TIM"/>
</dbReference>
<evidence type="ECO:0000256" key="11">
    <source>
        <dbReference type="HAMAP-Rule" id="MF_00279"/>
    </source>
</evidence>
<dbReference type="Pfam" id="PF03740">
    <property type="entry name" value="PdxJ"/>
    <property type="match status" value="1"/>
</dbReference>
<evidence type="ECO:0000313" key="13">
    <source>
        <dbReference type="Proteomes" id="UP001063350"/>
    </source>
</evidence>
<dbReference type="Pfam" id="PF02130">
    <property type="entry name" value="YbeY"/>
    <property type="match status" value="1"/>
</dbReference>
<comment type="similarity">
    <text evidence="11">Belongs to the PNP synthase family.</text>
</comment>
<dbReference type="RefSeq" id="WP_267928705.1">
    <property type="nucleotide sequence ID" value="NZ_AP024233.1"/>
</dbReference>
<dbReference type="NCBIfam" id="TIGR00043">
    <property type="entry name" value="rRNA maturation RNase YbeY"/>
    <property type="match status" value="1"/>
</dbReference>
<feature type="binding site" evidence="10">
    <location>
        <position position="117"/>
    </location>
    <ligand>
        <name>Zn(2+)</name>
        <dbReference type="ChEBI" id="CHEBI:29105"/>
        <note>catalytic</note>
    </ligand>
</feature>
<dbReference type="EC" id="2.6.99.2" evidence="11"/>
<dbReference type="PROSITE" id="PS01306">
    <property type="entry name" value="UPF0054"/>
    <property type="match status" value="1"/>
</dbReference>
<dbReference type="PANTHER" id="PTHR30456">
    <property type="entry name" value="PYRIDOXINE 5'-PHOSPHATE SYNTHASE"/>
    <property type="match status" value="1"/>
</dbReference>
<accession>A0A915XK73</accession>
<feature type="binding site" evidence="11">
    <location>
        <begin position="364"/>
        <end position="365"/>
    </location>
    <ligand>
        <name>3-amino-2-oxopropyl phosphate</name>
        <dbReference type="ChEBI" id="CHEBI:57279"/>
    </ligand>
</feature>
<keyword evidence="9 11" id="KW-0664">Pyridoxine biosynthesis</keyword>
<dbReference type="SUPFAM" id="SSF63892">
    <property type="entry name" value="Pyridoxine 5'-phosphate synthase"/>
    <property type="match status" value="1"/>
</dbReference>
<evidence type="ECO:0000256" key="9">
    <source>
        <dbReference type="ARBA" id="ARBA00023096"/>
    </source>
</evidence>
<keyword evidence="3 11" id="KW-0808">Transferase</keyword>
<dbReference type="InterPro" id="IPR002036">
    <property type="entry name" value="YbeY"/>
</dbReference>
<feature type="binding site" evidence="11">
    <location>
        <position position="158"/>
    </location>
    <ligand>
        <name>3-amino-2-oxopropyl phosphate</name>
        <dbReference type="ChEBI" id="CHEBI:57279"/>
    </ligand>
</feature>